<evidence type="ECO:0000313" key="2">
    <source>
        <dbReference type="Proteomes" id="UP001224083"/>
    </source>
</evidence>
<reference evidence="1 2" key="1">
    <citation type="submission" date="2022-12" db="EMBL/GenBank/DDBJ databases">
        <title>Genome sequence of Pasteurellaceae Bisgaard Taxon 45.</title>
        <authorList>
            <person name="Foggin C."/>
            <person name="Rosen L.E."/>
            <person name="Henton M."/>
            <person name="Buys A."/>
            <person name="Floyd T."/>
            <person name="Turner A.D."/>
            <person name="Tarbin J."/>
            <person name="Lloyd A.S."/>
            <person name="Chaitezvi C."/>
            <person name="Ellis R.J."/>
            <person name="Roberts H.C."/>
            <person name="Dastjerdi A."/>
            <person name="Nunez A."/>
            <person name="Van Vliet A.H."/>
            <person name="Steinbach F."/>
        </authorList>
    </citation>
    <scope>NUCLEOTIDE SEQUENCE [LARGE SCALE GENOMIC DNA]</scope>
    <source>
        <strain evidence="1 2">VF20HR</strain>
    </source>
</reference>
<dbReference type="EMBL" id="JAQAHH010000009">
    <property type="protein sequence ID" value="MDP9501314.1"/>
    <property type="molecule type" value="Genomic_DNA"/>
</dbReference>
<name>A0ABT9KGX6_9PAST</name>
<accession>A0ABT9KGX6</accession>
<keyword evidence="2" id="KW-1185">Reference proteome</keyword>
<sequence>MKLIFKYNSDDIKFLYPVCIPQKMSEDRERDEYICIYVSYFCSRYYSQYTKNYMLEDLYNDSITNCYIGVDAIDALIDYDNVKIGYWLYEDGCEPEDYDPEETTYVVISRKELIYLLEKWDEFLAKPIIDPHYQEIIDTKEAYL</sequence>
<dbReference type="InterPro" id="IPR035416">
    <property type="entry name" value="DUF5376"/>
</dbReference>
<proteinExistence type="predicted"/>
<protein>
    <submittedName>
        <fullName evidence="1">DUF5376 family protein</fullName>
    </submittedName>
</protein>
<dbReference type="Proteomes" id="UP001224083">
    <property type="component" value="Unassembled WGS sequence"/>
</dbReference>
<dbReference type="Pfam" id="PF17346">
    <property type="entry name" value="DUF5376"/>
    <property type="match status" value="1"/>
</dbReference>
<comment type="caution">
    <text evidence="1">The sequence shown here is derived from an EMBL/GenBank/DDBJ whole genome shotgun (WGS) entry which is preliminary data.</text>
</comment>
<organism evidence="1 2">
    <name type="scientific">Bisgaard Taxon 45</name>
    <dbReference type="NCBI Taxonomy" id="304289"/>
    <lineage>
        <taxon>Bacteria</taxon>
        <taxon>Pseudomonadati</taxon>
        <taxon>Pseudomonadota</taxon>
        <taxon>Gammaproteobacteria</taxon>
        <taxon>Pasteurellales</taxon>
        <taxon>Pasteurellaceae</taxon>
    </lineage>
</organism>
<gene>
    <name evidence="1" type="ORF">O7M46_10130</name>
</gene>
<evidence type="ECO:0000313" key="1">
    <source>
        <dbReference type="EMBL" id="MDP9501314.1"/>
    </source>
</evidence>